<evidence type="ECO:0000256" key="1">
    <source>
        <dbReference type="ARBA" id="ARBA00022723"/>
    </source>
</evidence>
<dbReference type="EMBL" id="KZ826375">
    <property type="protein sequence ID" value="PYI03847.1"/>
    <property type="molecule type" value="Genomic_DNA"/>
</dbReference>
<dbReference type="PROSITE" id="PS50048">
    <property type="entry name" value="ZN2_CY6_FUNGAL_2"/>
    <property type="match status" value="1"/>
</dbReference>
<dbReference type="AlphaFoldDB" id="A0A319E1H0"/>
<feature type="compositionally biased region" description="Low complexity" evidence="6">
    <location>
        <begin position="113"/>
        <end position="134"/>
    </location>
</feature>
<proteinExistence type="predicted"/>
<dbReference type="InterPro" id="IPR007219">
    <property type="entry name" value="XnlR_reg_dom"/>
</dbReference>
<keyword evidence="1" id="KW-0479">Metal-binding</keyword>
<dbReference type="PANTHER" id="PTHR47424:SF12">
    <property type="entry name" value="TRANSCRIPTION FACTOR ASQA"/>
    <property type="match status" value="1"/>
</dbReference>
<keyword evidence="5" id="KW-0539">Nucleus</keyword>
<evidence type="ECO:0000313" key="8">
    <source>
        <dbReference type="EMBL" id="PYI03847.1"/>
    </source>
</evidence>
<evidence type="ECO:0000256" key="6">
    <source>
        <dbReference type="SAM" id="MobiDB-lite"/>
    </source>
</evidence>
<keyword evidence="4" id="KW-0804">Transcription</keyword>
<dbReference type="Pfam" id="PF00172">
    <property type="entry name" value="Zn_clus"/>
    <property type="match status" value="1"/>
</dbReference>
<dbReference type="Gene3D" id="4.10.240.10">
    <property type="entry name" value="Zn(2)-C6 fungal-type DNA-binding domain"/>
    <property type="match status" value="1"/>
</dbReference>
<evidence type="ECO:0000313" key="9">
    <source>
        <dbReference type="Proteomes" id="UP000248423"/>
    </source>
</evidence>
<protein>
    <submittedName>
        <fullName evidence="8">Fungal-specific transcription factor domain protein</fullName>
    </submittedName>
</protein>
<dbReference type="GO" id="GO:0000978">
    <property type="term" value="F:RNA polymerase II cis-regulatory region sequence-specific DNA binding"/>
    <property type="evidence" value="ECO:0007669"/>
    <property type="project" value="TreeGrafter"/>
</dbReference>
<feature type="compositionally biased region" description="Polar residues" evidence="6">
    <location>
        <begin position="192"/>
        <end position="204"/>
    </location>
</feature>
<feature type="region of interest" description="Disordered" evidence="6">
    <location>
        <begin position="192"/>
        <end position="218"/>
    </location>
</feature>
<feature type="region of interest" description="Disordered" evidence="6">
    <location>
        <begin position="1"/>
        <end position="49"/>
    </location>
</feature>
<dbReference type="PROSITE" id="PS00463">
    <property type="entry name" value="ZN2_CY6_FUNGAL_1"/>
    <property type="match status" value="1"/>
</dbReference>
<dbReference type="OrthoDB" id="2283488at2759"/>
<feature type="compositionally biased region" description="Low complexity" evidence="6">
    <location>
        <begin position="23"/>
        <end position="39"/>
    </location>
</feature>
<dbReference type="InterPro" id="IPR001138">
    <property type="entry name" value="Zn2Cys6_DnaBD"/>
</dbReference>
<sequence>MFSTFVAIPDRPESGPSQPAHPPSSIISSASSSSSSSTTPWPPRPKRSQVSRACDWCRVHRIKCDSSLPCRNCRNRGGSCTKKSSGEPRTLPHAMREIERLRQRVHELEARLASSRQSPAPHAAHPAEAPGSPSVARNHKSWEGILTRTAHSSQTQWYGPSSAFYFIGRMSAYLGAVLEQPQDDHHLQPISASRTFTSPTSPQRGSHEDEEQPAPWLADNPESGNYLTGMQEDYFLGLFWQSYHPTYQILDEAEFREHYRSLWAESATTRRSSALVDIILALCMQYGLAFAPRGEGPAVARPDSVDINDASIAGRWYYRRSQALLTSELESPSITTLQCHIFSVVYLCNASFQNMAHTTLALAVRTAHILGLHLEPPEDLPRAQRELRKRIWWTLYTVESKTCMKLGRPWSAPDVIATCQLPAHDHELARLSGSNIASYGDKVTWLTYSRLIATLILASQTVYRGFYQTCGEILATHDAKSLYADLQGLEAAAESLTTQLESLHAWLREVPPAMKTKRKDAGEPFSTDRSTLDLERYAPLWLQRQRILLELLYHNQCMNLYRPFICFPPTAHPSAAGAFTPPPYSTPVTEGHAVACLNHAMAITQILRQILTGTDILSGWYEAYQWQWNATLSLIGFLLAYPLHPATQSARTAIEGAITVLETFGNNFAIAASAANVTRGLTAKADFLIGRFGTGAGSALMTPFSGPVEGLLADGECDPLLLADAPSAMFQNTLAGAMGLAYDVDSFYSFEPLYAGSRNLADAWVFSQD</sequence>
<accession>A0A319E1H0</accession>
<organism evidence="8 9">
    <name type="scientific">Aspergillus sclerotiicarbonarius (strain CBS 121057 / IBT 28362)</name>
    <dbReference type="NCBI Taxonomy" id="1448318"/>
    <lineage>
        <taxon>Eukaryota</taxon>
        <taxon>Fungi</taxon>
        <taxon>Dikarya</taxon>
        <taxon>Ascomycota</taxon>
        <taxon>Pezizomycotina</taxon>
        <taxon>Eurotiomycetes</taxon>
        <taxon>Eurotiomycetidae</taxon>
        <taxon>Eurotiales</taxon>
        <taxon>Aspergillaceae</taxon>
        <taxon>Aspergillus</taxon>
        <taxon>Aspergillus subgen. Circumdati</taxon>
    </lineage>
</organism>
<dbReference type="Pfam" id="PF04082">
    <property type="entry name" value="Fungal_trans"/>
    <property type="match status" value="1"/>
</dbReference>
<dbReference type="GO" id="GO:0008270">
    <property type="term" value="F:zinc ion binding"/>
    <property type="evidence" value="ECO:0007669"/>
    <property type="project" value="InterPro"/>
</dbReference>
<dbReference type="InterPro" id="IPR036864">
    <property type="entry name" value="Zn2-C6_fun-type_DNA-bd_sf"/>
</dbReference>
<feature type="domain" description="Zn(2)-C6 fungal-type" evidence="7">
    <location>
        <begin position="53"/>
        <end position="82"/>
    </location>
</feature>
<dbReference type="GO" id="GO:0005634">
    <property type="term" value="C:nucleus"/>
    <property type="evidence" value="ECO:0007669"/>
    <property type="project" value="TreeGrafter"/>
</dbReference>
<name>A0A319E1H0_ASPSB</name>
<evidence type="ECO:0000256" key="5">
    <source>
        <dbReference type="ARBA" id="ARBA00023242"/>
    </source>
</evidence>
<dbReference type="SMART" id="SM00066">
    <property type="entry name" value="GAL4"/>
    <property type="match status" value="1"/>
</dbReference>
<evidence type="ECO:0000256" key="4">
    <source>
        <dbReference type="ARBA" id="ARBA00023163"/>
    </source>
</evidence>
<keyword evidence="3" id="KW-0238">DNA-binding</keyword>
<dbReference type="Proteomes" id="UP000248423">
    <property type="component" value="Unassembled WGS sequence"/>
</dbReference>
<keyword evidence="9" id="KW-1185">Reference proteome</keyword>
<dbReference type="SUPFAM" id="SSF57701">
    <property type="entry name" value="Zn2/Cys6 DNA-binding domain"/>
    <property type="match status" value="1"/>
</dbReference>
<reference evidence="8 9" key="1">
    <citation type="submission" date="2018-02" db="EMBL/GenBank/DDBJ databases">
        <title>The genomes of Aspergillus section Nigri reveals drivers in fungal speciation.</title>
        <authorList>
            <consortium name="DOE Joint Genome Institute"/>
            <person name="Vesth T.C."/>
            <person name="Nybo J."/>
            <person name="Theobald S."/>
            <person name="Brandl J."/>
            <person name="Frisvad J.C."/>
            <person name="Nielsen K.F."/>
            <person name="Lyhne E.K."/>
            <person name="Kogle M.E."/>
            <person name="Kuo A."/>
            <person name="Riley R."/>
            <person name="Clum A."/>
            <person name="Nolan M."/>
            <person name="Lipzen A."/>
            <person name="Salamov A."/>
            <person name="Henrissat B."/>
            <person name="Wiebenga A."/>
            <person name="De vries R.P."/>
            <person name="Grigoriev I.V."/>
            <person name="Mortensen U.H."/>
            <person name="Andersen M.R."/>
            <person name="Baker S.E."/>
        </authorList>
    </citation>
    <scope>NUCLEOTIDE SEQUENCE [LARGE SCALE GENOMIC DNA]</scope>
    <source>
        <strain evidence="8 9">CBS 121057</strain>
    </source>
</reference>
<dbReference type="STRING" id="1448318.A0A319E1H0"/>
<dbReference type="PANTHER" id="PTHR47424">
    <property type="entry name" value="REGULATORY PROTEIN GAL4"/>
    <property type="match status" value="1"/>
</dbReference>
<feature type="region of interest" description="Disordered" evidence="6">
    <location>
        <begin position="112"/>
        <end position="137"/>
    </location>
</feature>
<dbReference type="SMART" id="SM00906">
    <property type="entry name" value="Fungal_trans"/>
    <property type="match status" value="1"/>
</dbReference>
<dbReference type="VEuPathDB" id="FungiDB:BO78DRAFT_374107"/>
<gene>
    <name evidence="8" type="ORF">BO78DRAFT_374107</name>
</gene>
<evidence type="ECO:0000256" key="2">
    <source>
        <dbReference type="ARBA" id="ARBA00023015"/>
    </source>
</evidence>
<evidence type="ECO:0000259" key="7">
    <source>
        <dbReference type="PROSITE" id="PS50048"/>
    </source>
</evidence>
<dbReference type="CDD" id="cd00067">
    <property type="entry name" value="GAL4"/>
    <property type="match status" value="1"/>
</dbReference>
<dbReference type="GO" id="GO:0006351">
    <property type="term" value="P:DNA-templated transcription"/>
    <property type="evidence" value="ECO:0007669"/>
    <property type="project" value="InterPro"/>
</dbReference>
<dbReference type="GO" id="GO:0000981">
    <property type="term" value="F:DNA-binding transcription factor activity, RNA polymerase II-specific"/>
    <property type="evidence" value="ECO:0007669"/>
    <property type="project" value="InterPro"/>
</dbReference>
<dbReference type="InterPro" id="IPR051127">
    <property type="entry name" value="Fungal_SecMet_Regulators"/>
</dbReference>
<dbReference type="GO" id="GO:0000435">
    <property type="term" value="P:positive regulation of transcription from RNA polymerase II promoter by galactose"/>
    <property type="evidence" value="ECO:0007669"/>
    <property type="project" value="TreeGrafter"/>
</dbReference>
<dbReference type="CDD" id="cd12148">
    <property type="entry name" value="fungal_TF_MHR"/>
    <property type="match status" value="1"/>
</dbReference>
<keyword evidence="2" id="KW-0805">Transcription regulation</keyword>
<evidence type="ECO:0000256" key="3">
    <source>
        <dbReference type="ARBA" id="ARBA00023125"/>
    </source>
</evidence>